<dbReference type="EMBL" id="LBWS01000036">
    <property type="protein sequence ID" value="KKR13875.1"/>
    <property type="molecule type" value="Genomic_DNA"/>
</dbReference>
<feature type="transmembrane region" description="Helical" evidence="1">
    <location>
        <begin position="9"/>
        <end position="28"/>
    </location>
</feature>
<reference evidence="3 4" key="1">
    <citation type="journal article" date="2015" name="Nature">
        <title>rRNA introns, odd ribosomes, and small enigmatic genomes across a large radiation of phyla.</title>
        <authorList>
            <person name="Brown C.T."/>
            <person name="Hug L.A."/>
            <person name="Thomas B.C."/>
            <person name="Sharon I."/>
            <person name="Castelle C.J."/>
            <person name="Singh A."/>
            <person name="Wilkins M.J."/>
            <person name="Williams K.H."/>
            <person name="Banfield J.F."/>
        </authorList>
    </citation>
    <scope>NUCLEOTIDE SEQUENCE [LARGE SCALE GENOMIC DNA]</scope>
</reference>
<dbReference type="InterPro" id="IPR001279">
    <property type="entry name" value="Metallo-B-lactamas"/>
</dbReference>
<dbReference type="InterPro" id="IPR052159">
    <property type="entry name" value="Competence_DNA_uptake"/>
</dbReference>
<name>A0A0G0QU55_9BACT</name>
<dbReference type="CDD" id="cd07731">
    <property type="entry name" value="ComA-like_MBL-fold"/>
    <property type="match status" value="1"/>
</dbReference>
<dbReference type="Gene3D" id="3.60.15.10">
    <property type="entry name" value="Ribonuclease Z/Hydroxyacylglutathione hydrolase-like"/>
    <property type="match status" value="1"/>
</dbReference>
<dbReference type="SUPFAM" id="SSF56281">
    <property type="entry name" value="Metallo-hydrolase/oxidoreductase"/>
    <property type="match status" value="1"/>
</dbReference>
<dbReference type="InterPro" id="IPR036866">
    <property type="entry name" value="RibonucZ/Hydroxyglut_hydro"/>
</dbReference>
<keyword evidence="1" id="KW-0812">Transmembrane</keyword>
<keyword evidence="1" id="KW-0472">Membrane</keyword>
<dbReference type="PANTHER" id="PTHR30619">
    <property type="entry name" value="DNA INTERNALIZATION/COMPETENCE PROTEIN COMEC/REC2"/>
    <property type="match status" value="1"/>
</dbReference>
<dbReference type="PANTHER" id="PTHR30619:SF1">
    <property type="entry name" value="RECOMBINATION PROTEIN 2"/>
    <property type="match status" value="1"/>
</dbReference>
<sequence length="291" mass="32933">MRVTMKKKFLLSLLITTMAWLAIVVYYYSQSDQTLAVVFLDVGQGDSLLIKAPQGQRVLIDSGPDQSVLTELANYLPWWDRQLDLIILTHAHADHLTGFNYVLDHYRVQRAIINSADYDSETYQNFLAKLKAKQVETTIMIEPLVIDLAPCSLRLLYPLANTVLTDNLNNTSIVSRLSCGQLDWLLTGDIENKAEAEILASNVNLQSEFLKVAHHGSDTTTSRQWLQAVQPELAIISVSADNHFGLPDQTVLDRLQFLGIDVWRTDQRGSLQMVSSDLQTWQIKEPKLLFF</sequence>
<protein>
    <submittedName>
        <fullName evidence="3">Internalization-related competence protein ComEC/Rec2 protein</fullName>
    </submittedName>
</protein>
<feature type="domain" description="Metallo-beta-lactamase" evidence="2">
    <location>
        <begin position="41"/>
        <end position="238"/>
    </location>
</feature>
<proteinExistence type="predicted"/>
<evidence type="ECO:0000313" key="4">
    <source>
        <dbReference type="Proteomes" id="UP000034048"/>
    </source>
</evidence>
<evidence type="ECO:0000259" key="2">
    <source>
        <dbReference type="Pfam" id="PF00753"/>
    </source>
</evidence>
<keyword evidence="1" id="KW-1133">Transmembrane helix</keyword>
<comment type="caution">
    <text evidence="3">The sequence shown here is derived from an EMBL/GenBank/DDBJ whole genome shotgun (WGS) entry which is preliminary data.</text>
</comment>
<dbReference type="InterPro" id="IPR035681">
    <property type="entry name" value="ComA-like_MBL"/>
</dbReference>
<dbReference type="Pfam" id="PF00753">
    <property type="entry name" value="Lactamase_B"/>
    <property type="match status" value="1"/>
</dbReference>
<accession>A0A0G0QU55</accession>
<dbReference type="Proteomes" id="UP000034048">
    <property type="component" value="Unassembled WGS sequence"/>
</dbReference>
<evidence type="ECO:0000256" key="1">
    <source>
        <dbReference type="SAM" id="Phobius"/>
    </source>
</evidence>
<dbReference type="AlphaFoldDB" id="A0A0G0QU55"/>
<organism evidence="3 4">
    <name type="scientific">Candidatus Falkowbacteria bacterium GW2011_GWA2_39_24</name>
    <dbReference type="NCBI Taxonomy" id="1618634"/>
    <lineage>
        <taxon>Bacteria</taxon>
        <taxon>Candidatus Falkowiibacteriota</taxon>
    </lineage>
</organism>
<gene>
    <name evidence="3" type="ORF">UT42_C0036G0012</name>
</gene>
<evidence type="ECO:0000313" key="3">
    <source>
        <dbReference type="EMBL" id="KKR13875.1"/>
    </source>
</evidence>